<dbReference type="HOGENOM" id="CLU_147807_0_0_5"/>
<gene>
    <name evidence="1" type="ordered locus">AZC_2131</name>
</gene>
<dbReference type="RefSeq" id="WP_012170658.1">
    <property type="nucleotide sequence ID" value="NC_009937.1"/>
</dbReference>
<evidence type="ECO:0000313" key="1">
    <source>
        <dbReference type="EMBL" id="BAF88129.1"/>
    </source>
</evidence>
<sequence length="127" mass="13430">MSPRPPTDFRARALAGWGTPPDWILALAEACARTTQTATAKQLGVSGSMLCQALANRYPGDMASLEQRVRGAFMGSTADCPVLGEIGMDRCLAEQKTPFSAASSVRGRLFRACRAGCPHSRLTGGQS</sequence>
<reference evidence="2" key="2">
    <citation type="submission" date="2007-04" db="EMBL/GenBank/DDBJ databases">
        <title>Complete genome sequence of the nitrogen-fixing bacterium Azorhizobium caulinodans ORS571.</title>
        <authorList>
            <person name="Lee K.B."/>
            <person name="Backer P.D."/>
            <person name="Aono T."/>
            <person name="Liu C.T."/>
            <person name="Suzuki S."/>
            <person name="Suzuki T."/>
            <person name="Kaneko T."/>
            <person name="Yamada M."/>
            <person name="Tabata S."/>
            <person name="Kupfer D.M."/>
            <person name="Najar F.Z."/>
            <person name="Wiley G.B."/>
            <person name="Roe B."/>
            <person name="Binnewies T."/>
            <person name="Ussery D."/>
            <person name="Vereecke D."/>
            <person name="Gevers D."/>
            <person name="Holsters M."/>
            <person name="Oyaizu H."/>
        </authorList>
    </citation>
    <scope>NUCLEOTIDE SEQUENCE [LARGE SCALE GENOMIC DNA]</scope>
    <source>
        <strain evidence="2">ATCC 43989 / DSM 5975 / JCM 20966 / LMG 6465 / NBRC 14845 / NCIMB 13405 / ORS 571</strain>
    </source>
</reference>
<name>A8I7K2_AZOC5</name>
<dbReference type="EMBL" id="AP009384">
    <property type="protein sequence ID" value="BAF88129.1"/>
    <property type="molecule type" value="Genomic_DNA"/>
</dbReference>
<dbReference type="Proteomes" id="UP000000270">
    <property type="component" value="Chromosome"/>
</dbReference>
<evidence type="ECO:0008006" key="3">
    <source>
        <dbReference type="Google" id="ProtNLM"/>
    </source>
</evidence>
<reference evidence="1 2" key="4">
    <citation type="journal article" date="2009" name="Appl. Environ. Microbiol.">
        <title>Comparative genome-wide transcriptional profiling of Azorhizobium caulinodans ORS571 grown under free-living and symbiotic conditions.</title>
        <authorList>
            <person name="Tsukada S."/>
            <person name="Aono T."/>
            <person name="Akiba N."/>
            <person name="Lee KB."/>
            <person name="Liu CT."/>
            <person name="Toyazaki H."/>
            <person name="Oyaizu H."/>
        </authorList>
    </citation>
    <scope>NUCLEOTIDE SEQUENCE [LARGE SCALE GENOMIC DNA]</scope>
    <source>
        <strain evidence="2">ATCC 43989 / DSM 5975 / JCM 20966 / LMG 6465 / NBRC 14845 / NCIMB 13405 / ORS 571</strain>
    </source>
</reference>
<reference evidence="1 2" key="3">
    <citation type="journal article" date="2008" name="BMC Genomics">
        <title>The genome of the versatile nitrogen fixer Azorhizobium caulinodans ORS571.</title>
        <authorList>
            <person name="Lee KB."/>
            <person name="Backer P.D."/>
            <person name="Aono T."/>
            <person name="Liu CT."/>
            <person name="Suzuki S."/>
            <person name="Suzuki T."/>
            <person name="Kaneko T."/>
            <person name="Yamada M."/>
            <person name="Tabata S."/>
            <person name="Kupfer D.M."/>
            <person name="Najar F.Z."/>
            <person name="Wiley G.B."/>
            <person name="Roe B."/>
            <person name="Binnewies T.T."/>
            <person name="Ussery D.W."/>
            <person name="D'Haeze W."/>
            <person name="Herder J.D."/>
            <person name="Gevers D."/>
            <person name="Vereecke D."/>
            <person name="Holsters M."/>
            <person name="Oyaizu H."/>
        </authorList>
    </citation>
    <scope>NUCLEOTIDE SEQUENCE [LARGE SCALE GENOMIC DNA]</scope>
    <source>
        <strain evidence="2">ATCC 43989 / DSM 5975 / JCM 20966 / LMG 6465 / NBRC 14845 / NCIMB 13405 / ORS 571</strain>
    </source>
</reference>
<dbReference type="AlphaFoldDB" id="A8I7K2"/>
<dbReference type="KEGG" id="azc:AZC_2131"/>
<keyword evidence="2" id="KW-1185">Reference proteome</keyword>
<reference evidence="1 2" key="1">
    <citation type="journal article" date="2007" name="Appl. Environ. Microbiol.">
        <title>Rhizobial factors required for stem nodule maturation and maintenance in Sesbania rostrata-Azorhizobium caulinodans ORS571 symbiosis.</title>
        <authorList>
            <person name="Suzuki S."/>
            <person name="Aono T."/>
            <person name="Lee KB."/>
            <person name="Suzuki T."/>
            <person name="Liu CT."/>
            <person name="Miwa H."/>
            <person name="Wakao S."/>
            <person name="Iki T."/>
            <person name="Oyaizu H."/>
        </authorList>
    </citation>
    <scope>NUCLEOTIDE SEQUENCE [LARGE SCALE GENOMIC DNA]</scope>
    <source>
        <strain evidence="2">ATCC 43989 / DSM 5975 / JCM 20966 / LMG 6465 / NBRC 14845 / NCIMB 13405 / ORS 571</strain>
    </source>
</reference>
<protein>
    <recommendedName>
        <fullName evidence="3">Transcriptional regulator</fullName>
    </recommendedName>
</protein>
<reference evidence="1 2" key="6">
    <citation type="journal article" date="2011" name="Appl. Environ. Microbiol.">
        <title>Involvement of the azorhizobial chromosome partition gene (parA) in the onset of bacteroid differentiation during Sesbania rostrata stem nodule development.</title>
        <authorList>
            <person name="Liu CT."/>
            <person name="Lee KB."/>
            <person name="Wang YS."/>
            <person name="Peng MH."/>
            <person name="Lee KT."/>
            <person name="Suzuki S."/>
            <person name="Suzuki T."/>
            <person name="Oyaizu H."/>
        </authorList>
    </citation>
    <scope>NUCLEOTIDE SEQUENCE [LARGE SCALE GENOMIC DNA]</scope>
    <source>
        <strain evidence="2">ATCC 43989 / DSM 5975 / JCM 20966 / LMG 6465 / NBRC 14845 / NCIMB 13405 / ORS 571</strain>
    </source>
</reference>
<proteinExistence type="predicted"/>
<dbReference type="STRING" id="438753.AZC_2131"/>
<reference evidence="1 2" key="5">
    <citation type="journal article" date="2010" name="Appl. Environ. Microbiol.">
        <title>phrR-like gene praR of Azorhizobium caulinodans ORS571 is essential for symbiosis with Sesbania rostrata and is involved in expression of reb genes.</title>
        <authorList>
            <person name="Akiba N."/>
            <person name="Aono T."/>
            <person name="Toyazaki H."/>
            <person name="Sato S."/>
            <person name="Oyaizu H."/>
        </authorList>
    </citation>
    <scope>NUCLEOTIDE SEQUENCE [LARGE SCALE GENOMIC DNA]</scope>
    <source>
        <strain evidence="2">ATCC 43989 / DSM 5975 / JCM 20966 / LMG 6465 / NBRC 14845 / NCIMB 13405 / ORS 571</strain>
    </source>
</reference>
<dbReference type="Gene3D" id="1.10.260.40">
    <property type="entry name" value="lambda repressor-like DNA-binding domains"/>
    <property type="match status" value="1"/>
</dbReference>
<dbReference type="InterPro" id="IPR010982">
    <property type="entry name" value="Lambda_DNA-bd_dom_sf"/>
</dbReference>
<evidence type="ECO:0000313" key="2">
    <source>
        <dbReference type="Proteomes" id="UP000000270"/>
    </source>
</evidence>
<accession>A8I7K2</accession>
<dbReference type="GO" id="GO:0003677">
    <property type="term" value="F:DNA binding"/>
    <property type="evidence" value="ECO:0007669"/>
    <property type="project" value="InterPro"/>
</dbReference>
<dbReference type="eggNOG" id="ENOG5032Z15">
    <property type="taxonomic scope" value="Bacteria"/>
</dbReference>
<organism evidence="1 2">
    <name type="scientific">Azorhizobium caulinodans (strain ATCC 43989 / DSM 5975 / JCM 20966 / LMG 6465 / NBRC 14845 / NCIMB 13405 / ORS 571)</name>
    <dbReference type="NCBI Taxonomy" id="438753"/>
    <lineage>
        <taxon>Bacteria</taxon>
        <taxon>Pseudomonadati</taxon>
        <taxon>Pseudomonadota</taxon>
        <taxon>Alphaproteobacteria</taxon>
        <taxon>Hyphomicrobiales</taxon>
        <taxon>Xanthobacteraceae</taxon>
        <taxon>Azorhizobium</taxon>
    </lineage>
</organism>